<reference evidence="1" key="2">
    <citation type="submission" date="2025-09" db="UniProtKB">
        <authorList>
            <consortium name="EnsemblPlants"/>
        </authorList>
    </citation>
    <scope>IDENTIFICATION</scope>
</reference>
<name>A0ACD5TS98_AVESA</name>
<dbReference type="EnsemblPlants" id="AVESA.00010b.r2.1CG0119190.2">
    <property type="protein sequence ID" value="AVESA.00010b.r2.1CG0119190.2.CDS"/>
    <property type="gene ID" value="AVESA.00010b.r2.1CG0119190"/>
</dbReference>
<accession>A0ACD5TS98</accession>
<keyword evidence="2" id="KW-1185">Reference proteome</keyword>
<organism evidence="1 2">
    <name type="scientific">Avena sativa</name>
    <name type="common">Oat</name>
    <dbReference type="NCBI Taxonomy" id="4498"/>
    <lineage>
        <taxon>Eukaryota</taxon>
        <taxon>Viridiplantae</taxon>
        <taxon>Streptophyta</taxon>
        <taxon>Embryophyta</taxon>
        <taxon>Tracheophyta</taxon>
        <taxon>Spermatophyta</taxon>
        <taxon>Magnoliopsida</taxon>
        <taxon>Liliopsida</taxon>
        <taxon>Poales</taxon>
        <taxon>Poaceae</taxon>
        <taxon>BOP clade</taxon>
        <taxon>Pooideae</taxon>
        <taxon>Poodae</taxon>
        <taxon>Poeae</taxon>
        <taxon>Poeae Chloroplast Group 1 (Aveneae type)</taxon>
        <taxon>Aveninae</taxon>
        <taxon>Avena</taxon>
    </lineage>
</organism>
<evidence type="ECO:0000313" key="2">
    <source>
        <dbReference type="Proteomes" id="UP001732700"/>
    </source>
</evidence>
<reference evidence="1" key="1">
    <citation type="submission" date="2021-05" db="EMBL/GenBank/DDBJ databases">
        <authorList>
            <person name="Scholz U."/>
            <person name="Mascher M."/>
            <person name="Fiebig A."/>
        </authorList>
    </citation>
    <scope>NUCLEOTIDE SEQUENCE [LARGE SCALE GENOMIC DNA]</scope>
</reference>
<dbReference type="Proteomes" id="UP001732700">
    <property type="component" value="Chromosome 1C"/>
</dbReference>
<evidence type="ECO:0000313" key="1">
    <source>
        <dbReference type="EnsemblPlants" id="AVESA.00010b.r2.1CG0119190.2.CDS"/>
    </source>
</evidence>
<sequence length="794" mass="87660">MRASIGSQNRFVLCSISPQGPNWQLVLSVSNPPHSFSVSYMGRKIQGPKNRDIRYTCSPGDVRNYLKHLSPQQKYYVRKIGFGSFLSMADFEVDKDLTLWLFQRFNCKTESLEFEGGISIPVRPLVKSVLGIPSGPLKVVECSRAYFDPAVYHRYYVGNIDSGDKGYIGRRGVIKKGSKFMHTAGKQICSETEEKHFCIAFMMAIIALYLAPNKNSITCKPFFGAVQQVDKLSEMDWCNFTATYLFEGINEFKQSNCSPIKVKGCVHILSVIFIDLVKNAGLKIPGGFPRICIVTTLHKELVNSCSPQLRHLEESVYASVLDNIKKNKTPKLRKNWPETIGRKCADAGAGYFATTMEDTACNSTELMETHQRYRSNSYYSRAIRSHKEPEDPIEHGRSILGASQKKHLVSAELGNTVSCPNTLSLAIVEPPELDTSTPSAEFASQGDSHTRQESLIIAANADSTHHHSMEQEHINFPRDGRPSSEPYAAQIGEGVQVAPDISLGRNRASPSTMEDSDRSAKKARVEQPSGHVEQAGGGAIVDTSLLNCPFCSRPFKPPVFQCKGGHLACRNCIAELPGIQCQKCEHGCAFDIHNMMMDTIILSAKVKCSHDGCQSYVNYHELDNHQSTCPCAPCFCTEPSCGFVGLPLALLSHLRTRHSWPVHSVEYGKELQLQVPVSEPRHLLVGEQDDCVFLLVMGAVGQSTATAVSVVRLGACLALQPQYMLNILAYLPPAVASRRAHMLLLDMDVESSTRPGEVAVEELSSYLTVPPMYLVGAGESKEVALNIRIDKIMS</sequence>
<protein>
    <submittedName>
        <fullName evidence="1">Uncharacterized protein</fullName>
    </submittedName>
</protein>
<proteinExistence type="predicted"/>